<keyword evidence="8" id="KW-1185">Reference proteome</keyword>
<keyword evidence="3" id="KW-0808">Transferase</keyword>
<dbReference type="FunCoup" id="A0A0C3BJM6">
    <property type="interactions" value="223"/>
</dbReference>
<gene>
    <name evidence="7" type="ORF">PILCRDRAFT_4481</name>
</gene>
<dbReference type="PROSITE" id="PS50237">
    <property type="entry name" value="HECT"/>
    <property type="match status" value="1"/>
</dbReference>
<keyword evidence="4 5" id="KW-0833">Ubl conjugation pathway</keyword>
<dbReference type="GO" id="GO:0061630">
    <property type="term" value="F:ubiquitin protein ligase activity"/>
    <property type="evidence" value="ECO:0007669"/>
    <property type="project" value="UniProtKB-EC"/>
</dbReference>
<dbReference type="EC" id="2.3.2.26" evidence="2"/>
<evidence type="ECO:0000313" key="7">
    <source>
        <dbReference type="EMBL" id="KIM86558.1"/>
    </source>
</evidence>
<sequence length="961" mass="108385">MLPSLEQRRVSLTSLKAWFPWRSECENVSQLRSLVDGTDEEELGQWSTAVADNSEDILQPATGPDGYIWRLLMRRMSLLIFHSIANSPQSAYAVSHLKVLKVLLSPAKTGALGANNSVHSTLAKDITSDLLDHNLYTHVGNAIRSIPIEAYSLSAALPLLMSLATSPFSILAPTSLSYQQSLTLLFVHILTIPLNRLPRLSQTDFSSRLPLSSLDILSLSIPDIIASSPAPESRFNLIANLYEFTRPLYRTLSLSALDVYLHFLTELMDAISISSFELKQSLYQLDPHTKERLVTISGADHLTSLLIASKRYPYSQWSLASFLLSLGAICPTWRENLLSTLLGCPGGNLVQELYREFVRTSPLGRDCSPKALMDPSFASAWPPLLLLSDLYTQSLLTMGDEEFSPTASNTIIASRNPLTLDELIDFSKKLLNIANTLWSMEDQTNVQEGRVPGINLKWEGAREKVTKCVQAIHERDSRKQFTPQDHWLVNSQIDIQSFVEAAVFEEAQQNQRLNDSGPLSKCQVALSPRLGVLNNIPFAIPVDVRVSIFRRFVTNDMSRDRSGTARLSVRRGSIAQDAFDNLAGVDIKAPIEITIIDQFGQDEDASDGVFKEFFASFCEEVFSEDRGLWLANKEQERYPNPHSYATKQHSLEWYRFIGRIVGKAIYEGHSVSVQFAGFFLRKWLGKQESFLDDLQSLDPDLWQGLVNLKHCADNPQDLNVNFTIAVDGEPLAFPPPHRALTYIPSENETHDLIPNGSNVAVTRENRLQYIQLVSHYRLSEQIKLQSEAFFEGLLEVIDSRLFRMFNQQDIGILLGSAFLPVDLVDLRKHTEYDGYNDAELTIIAFWKVVDTFDQEERRALLEFVTSCRRPPLLGFKDLVPNFTVCHAGEDEQYLPTVSKCHNLLKACLRSFRCPMSVDSLILWQLPRYKNEHVLRDKLLQAIHSDTGHPQSFTTELSQHIL</sequence>
<accession>A0A0C3BJM6</accession>
<dbReference type="OrthoDB" id="8068875at2759"/>
<evidence type="ECO:0000256" key="2">
    <source>
        <dbReference type="ARBA" id="ARBA00012485"/>
    </source>
</evidence>
<dbReference type="Gene3D" id="3.30.2410.10">
    <property type="entry name" value="Hect, E3 ligase catalytic domain"/>
    <property type="match status" value="1"/>
</dbReference>
<dbReference type="InParanoid" id="A0A0C3BJM6"/>
<dbReference type="Gene3D" id="3.90.1750.10">
    <property type="entry name" value="Hect, E3 ligase catalytic domains"/>
    <property type="match status" value="1"/>
</dbReference>
<dbReference type="HOGENOM" id="CLU_002173_2_4_1"/>
<evidence type="ECO:0000256" key="4">
    <source>
        <dbReference type="ARBA" id="ARBA00022786"/>
    </source>
</evidence>
<reference evidence="8" key="2">
    <citation type="submission" date="2015-01" db="EMBL/GenBank/DDBJ databases">
        <title>Evolutionary Origins and Diversification of the Mycorrhizal Mutualists.</title>
        <authorList>
            <consortium name="DOE Joint Genome Institute"/>
            <consortium name="Mycorrhizal Genomics Consortium"/>
            <person name="Kohler A."/>
            <person name="Kuo A."/>
            <person name="Nagy L.G."/>
            <person name="Floudas D."/>
            <person name="Copeland A."/>
            <person name="Barry K.W."/>
            <person name="Cichocki N."/>
            <person name="Veneault-Fourrey C."/>
            <person name="LaButti K."/>
            <person name="Lindquist E.A."/>
            <person name="Lipzen A."/>
            <person name="Lundell T."/>
            <person name="Morin E."/>
            <person name="Murat C."/>
            <person name="Riley R."/>
            <person name="Ohm R."/>
            <person name="Sun H."/>
            <person name="Tunlid A."/>
            <person name="Henrissat B."/>
            <person name="Grigoriev I.V."/>
            <person name="Hibbett D.S."/>
            <person name="Martin F."/>
        </authorList>
    </citation>
    <scope>NUCLEOTIDE SEQUENCE [LARGE SCALE GENOMIC DNA]</scope>
    <source>
        <strain evidence="8">F 1598</strain>
    </source>
</reference>
<evidence type="ECO:0000256" key="1">
    <source>
        <dbReference type="ARBA" id="ARBA00000885"/>
    </source>
</evidence>
<protein>
    <recommendedName>
        <fullName evidence="2">HECT-type E3 ubiquitin transferase</fullName>
        <ecNumber evidence="2">2.3.2.26</ecNumber>
    </recommendedName>
</protein>
<dbReference type="SUPFAM" id="SSF56204">
    <property type="entry name" value="Hect, E3 ligase catalytic domain"/>
    <property type="match status" value="1"/>
</dbReference>
<comment type="catalytic activity">
    <reaction evidence="1">
        <text>S-ubiquitinyl-[E2 ubiquitin-conjugating enzyme]-L-cysteine + [acceptor protein]-L-lysine = [E2 ubiquitin-conjugating enzyme]-L-cysteine + N(6)-ubiquitinyl-[acceptor protein]-L-lysine.</text>
        <dbReference type="EC" id="2.3.2.26"/>
    </reaction>
</comment>
<organism evidence="7 8">
    <name type="scientific">Piloderma croceum (strain F 1598)</name>
    <dbReference type="NCBI Taxonomy" id="765440"/>
    <lineage>
        <taxon>Eukaryota</taxon>
        <taxon>Fungi</taxon>
        <taxon>Dikarya</taxon>
        <taxon>Basidiomycota</taxon>
        <taxon>Agaricomycotina</taxon>
        <taxon>Agaricomycetes</taxon>
        <taxon>Agaricomycetidae</taxon>
        <taxon>Atheliales</taxon>
        <taxon>Atheliaceae</taxon>
        <taxon>Piloderma</taxon>
    </lineage>
</organism>
<comment type="caution">
    <text evidence="5">Lacks conserved residue(s) required for the propagation of feature annotation.</text>
</comment>
<dbReference type="PANTHER" id="PTHR45700:SF2">
    <property type="entry name" value="UBIQUITIN-PROTEIN LIGASE E3C"/>
    <property type="match status" value="1"/>
</dbReference>
<proteinExistence type="predicted"/>
<dbReference type="InterPro" id="IPR000569">
    <property type="entry name" value="HECT_dom"/>
</dbReference>
<name>A0A0C3BJM6_PILCF</name>
<dbReference type="Proteomes" id="UP000054166">
    <property type="component" value="Unassembled WGS sequence"/>
</dbReference>
<evidence type="ECO:0000259" key="6">
    <source>
        <dbReference type="PROSITE" id="PS50237"/>
    </source>
</evidence>
<dbReference type="CDD" id="cd00078">
    <property type="entry name" value="HECTc"/>
    <property type="match status" value="1"/>
</dbReference>
<dbReference type="PANTHER" id="PTHR45700">
    <property type="entry name" value="UBIQUITIN-PROTEIN LIGASE E3C"/>
    <property type="match status" value="1"/>
</dbReference>
<dbReference type="AlphaFoldDB" id="A0A0C3BJM6"/>
<evidence type="ECO:0000313" key="8">
    <source>
        <dbReference type="Proteomes" id="UP000054166"/>
    </source>
</evidence>
<dbReference type="GO" id="GO:0000209">
    <property type="term" value="P:protein polyubiquitination"/>
    <property type="evidence" value="ECO:0007669"/>
    <property type="project" value="InterPro"/>
</dbReference>
<evidence type="ECO:0000256" key="5">
    <source>
        <dbReference type="PROSITE-ProRule" id="PRU00104"/>
    </source>
</evidence>
<dbReference type="InterPro" id="IPR035983">
    <property type="entry name" value="Hect_E3_ubiquitin_ligase"/>
</dbReference>
<dbReference type="Pfam" id="PF00632">
    <property type="entry name" value="HECT"/>
    <property type="match status" value="1"/>
</dbReference>
<dbReference type="SMART" id="SM00119">
    <property type="entry name" value="HECTc"/>
    <property type="match status" value="1"/>
</dbReference>
<dbReference type="EMBL" id="KN832981">
    <property type="protein sequence ID" value="KIM86558.1"/>
    <property type="molecule type" value="Genomic_DNA"/>
</dbReference>
<dbReference type="InterPro" id="IPR044611">
    <property type="entry name" value="E3A/B/C-like"/>
</dbReference>
<evidence type="ECO:0000256" key="3">
    <source>
        <dbReference type="ARBA" id="ARBA00022679"/>
    </source>
</evidence>
<dbReference type="GO" id="GO:0006511">
    <property type="term" value="P:ubiquitin-dependent protein catabolic process"/>
    <property type="evidence" value="ECO:0007669"/>
    <property type="project" value="TreeGrafter"/>
</dbReference>
<dbReference type="Gene3D" id="3.30.2160.10">
    <property type="entry name" value="Hect, E3 ligase catalytic domain"/>
    <property type="match status" value="1"/>
</dbReference>
<dbReference type="STRING" id="765440.A0A0C3BJM6"/>
<feature type="domain" description="HECT" evidence="6">
    <location>
        <begin position="583"/>
        <end position="955"/>
    </location>
</feature>
<reference evidence="7 8" key="1">
    <citation type="submission" date="2014-04" db="EMBL/GenBank/DDBJ databases">
        <authorList>
            <consortium name="DOE Joint Genome Institute"/>
            <person name="Kuo A."/>
            <person name="Tarkka M."/>
            <person name="Buscot F."/>
            <person name="Kohler A."/>
            <person name="Nagy L.G."/>
            <person name="Floudas D."/>
            <person name="Copeland A."/>
            <person name="Barry K.W."/>
            <person name="Cichocki N."/>
            <person name="Veneault-Fourrey C."/>
            <person name="LaButti K."/>
            <person name="Lindquist E.A."/>
            <person name="Lipzen A."/>
            <person name="Lundell T."/>
            <person name="Morin E."/>
            <person name="Murat C."/>
            <person name="Sun H."/>
            <person name="Tunlid A."/>
            <person name="Henrissat B."/>
            <person name="Grigoriev I.V."/>
            <person name="Hibbett D.S."/>
            <person name="Martin F."/>
            <person name="Nordberg H.P."/>
            <person name="Cantor M.N."/>
            <person name="Hua S.X."/>
        </authorList>
    </citation>
    <scope>NUCLEOTIDE SEQUENCE [LARGE SCALE GENOMIC DNA]</scope>
    <source>
        <strain evidence="7 8">F 1598</strain>
    </source>
</reference>